<dbReference type="Pfam" id="PF02654">
    <property type="entry name" value="CobS"/>
    <property type="match status" value="1"/>
</dbReference>
<keyword evidence="11 19" id="KW-0460">Magnesium</keyword>
<comment type="pathway">
    <text evidence="3 19">Cofactor biosynthesis; adenosylcobalamin biosynthesis; adenosylcobalamin from cob(II)yrinate a,c-diamide: step 7/7.</text>
</comment>
<dbReference type="STRING" id="52689.AKG39_14010"/>
<sequence>MRKLLIAISFFTRIPIKINNVTNEEFYDSMILIPIVGLFIGLILYGVSLLVSLIHFMGLQALLMIIIYIWLTGGLHLDGFADTTDALFSARDREKMMEIMKDSRLGAFGAIGLILLIMTYWMSFTVVLPEYSMVLLIMPVFGRVAAIMSTCFSTYAPGGGGLGKRFVEMTKLHHFVIYLVAVLVYATVILGYVGFIAVVLSSIPGLLLMLNLQKKIGGMTGDTIGMTIELNQVFFLVIFSVMIINFPAPMLLIPGTLFG</sequence>
<evidence type="ECO:0000256" key="17">
    <source>
        <dbReference type="ARBA" id="ARBA00048623"/>
    </source>
</evidence>
<dbReference type="AlphaFoldDB" id="A0A0L6TZS5"/>
<dbReference type="RefSeq" id="WP_050741032.1">
    <property type="nucleotide sequence ID" value="NZ_LGYO01000036.1"/>
</dbReference>
<evidence type="ECO:0000256" key="1">
    <source>
        <dbReference type="ARBA" id="ARBA00001946"/>
    </source>
</evidence>
<dbReference type="NCBIfam" id="TIGR00317">
    <property type="entry name" value="cobS"/>
    <property type="match status" value="1"/>
</dbReference>
<evidence type="ECO:0000313" key="21">
    <source>
        <dbReference type="Proteomes" id="UP000036873"/>
    </source>
</evidence>
<organism evidence="20 21">
    <name type="scientific">Acetobacterium bakii</name>
    <dbReference type="NCBI Taxonomy" id="52689"/>
    <lineage>
        <taxon>Bacteria</taxon>
        <taxon>Bacillati</taxon>
        <taxon>Bacillota</taxon>
        <taxon>Clostridia</taxon>
        <taxon>Eubacteriales</taxon>
        <taxon>Eubacteriaceae</taxon>
        <taxon>Acetobacterium</taxon>
    </lineage>
</organism>
<keyword evidence="9 19" id="KW-0808">Transferase</keyword>
<evidence type="ECO:0000256" key="16">
    <source>
        <dbReference type="ARBA" id="ARBA00032853"/>
    </source>
</evidence>
<evidence type="ECO:0000256" key="19">
    <source>
        <dbReference type="HAMAP-Rule" id="MF_00719"/>
    </source>
</evidence>
<comment type="cofactor">
    <cofactor evidence="1 19">
        <name>Mg(2+)</name>
        <dbReference type="ChEBI" id="CHEBI:18420"/>
    </cofactor>
</comment>
<dbReference type="GO" id="GO:0009236">
    <property type="term" value="P:cobalamin biosynthetic process"/>
    <property type="evidence" value="ECO:0007669"/>
    <property type="project" value="UniProtKB-UniRule"/>
</dbReference>
<protein>
    <recommendedName>
        <fullName evidence="6 19">Adenosylcobinamide-GDP ribazoletransferase</fullName>
        <ecNumber evidence="5 19">2.7.8.26</ecNumber>
    </recommendedName>
    <alternativeName>
        <fullName evidence="16 19">Cobalamin synthase</fullName>
    </alternativeName>
    <alternativeName>
        <fullName evidence="15 19">Cobalamin-5'-phosphate synthase</fullName>
    </alternativeName>
</protein>
<evidence type="ECO:0000256" key="9">
    <source>
        <dbReference type="ARBA" id="ARBA00022679"/>
    </source>
</evidence>
<evidence type="ECO:0000256" key="11">
    <source>
        <dbReference type="ARBA" id="ARBA00022842"/>
    </source>
</evidence>
<dbReference type="UniPathway" id="UPA00148">
    <property type="reaction ID" value="UER00238"/>
</dbReference>
<proteinExistence type="inferred from homology"/>
<keyword evidence="8 19" id="KW-0169">Cobalamin biosynthesis</keyword>
<comment type="catalytic activity">
    <reaction evidence="17 19">
        <text>alpha-ribazole + adenosylcob(III)inamide-GDP = adenosylcob(III)alamin + GMP + H(+)</text>
        <dbReference type="Rhea" id="RHEA:16049"/>
        <dbReference type="ChEBI" id="CHEBI:10329"/>
        <dbReference type="ChEBI" id="CHEBI:15378"/>
        <dbReference type="ChEBI" id="CHEBI:18408"/>
        <dbReference type="ChEBI" id="CHEBI:58115"/>
        <dbReference type="ChEBI" id="CHEBI:60487"/>
        <dbReference type="EC" id="2.7.8.26"/>
    </reaction>
</comment>
<keyword evidence="10 19" id="KW-0812">Transmembrane</keyword>
<gene>
    <name evidence="19" type="primary">cobS</name>
    <name evidence="20" type="ORF">AKG39_14010</name>
</gene>
<evidence type="ECO:0000256" key="14">
    <source>
        <dbReference type="ARBA" id="ARBA00025228"/>
    </source>
</evidence>
<evidence type="ECO:0000256" key="12">
    <source>
        <dbReference type="ARBA" id="ARBA00022989"/>
    </source>
</evidence>
<comment type="caution">
    <text evidence="20">The sequence shown here is derived from an EMBL/GenBank/DDBJ whole genome shotgun (WGS) entry which is preliminary data.</text>
</comment>
<evidence type="ECO:0000256" key="3">
    <source>
        <dbReference type="ARBA" id="ARBA00004663"/>
    </source>
</evidence>
<keyword evidence="12 19" id="KW-1133">Transmembrane helix</keyword>
<keyword evidence="7 19" id="KW-1003">Cell membrane</keyword>
<feature type="transmembrane region" description="Helical" evidence="19">
    <location>
        <begin position="230"/>
        <end position="253"/>
    </location>
</feature>
<evidence type="ECO:0000256" key="2">
    <source>
        <dbReference type="ARBA" id="ARBA00004651"/>
    </source>
</evidence>
<dbReference type="OrthoDB" id="9794626at2"/>
<dbReference type="EC" id="2.7.8.26" evidence="5 19"/>
<evidence type="ECO:0000256" key="7">
    <source>
        <dbReference type="ARBA" id="ARBA00022475"/>
    </source>
</evidence>
<dbReference type="HAMAP" id="MF_00719">
    <property type="entry name" value="CobS"/>
    <property type="match status" value="1"/>
</dbReference>
<evidence type="ECO:0000256" key="4">
    <source>
        <dbReference type="ARBA" id="ARBA00010561"/>
    </source>
</evidence>
<comment type="catalytic activity">
    <reaction evidence="18 19">
        <text>alpha-ribazole 5'-phosphate + adenosylcob(III)inamide-GDP = adenosylcob(III)alamin 5'-phosphate + GMP + H(+)</text>
        <dbReference type="Rhea" id="RHEA:23560"/>
        <dbReference type="ChEBI" id="CHEBI:15378"/>
        <dbReference type="ChEBI" id="CHEBI:57918"/>
        <dbReference type="ChEBI" id="CHEBI:58115"/>
        <dbReference type="ChEBI" id="CHEBI:60487"/>
        <dbReference type="ChEBI" id="CHEBI:60493"/>
        <dbReference type="EC" id="2.7.8.26"/>
    </reaction>
</comment>
<feature type="transmembrane region" description="Helical" evidence="19">
    <location>
        <begin position="105"/>
        <end position="128"/>
    </location>
</feature>
<keyword evidence="13 19" id="KW-0472">Membrane</keyword>
<keyword evidence="21" id="KW-1185">Reference proteome</keyword>
<dbReference type="GO" id="GO:0051073">
    <property type="term" value="F:adenosylcobinamide-GDP ribazoletransferase activity"/>
    <property type="evidence" value="ECO:0007669"/>
    <property type="project" value="UniProtKB-UniRule"/>
</dbReference>
<evidence type="ECO:0000256" key="13">
    <source>
        <dbReference type="ARBA" id="ARBA00023136"/>
    </source>
</evidence>
<evidence type="ECO:0000313" key="20">
    <source>
        <dbReference type="EMBL" id="KNZ41070.1"/>
    </source>
</evidence>
<comment type="similarity">
    <text evidence="4 19">Belongs to the CobS family.</text>
</comment>
<evidence type="ECO:0000256" key="18">
    <source>
        <dbReference type="ARBA" id="ARBA00049504"/>
    </source>
</evidence>
<dbReference type="EMBL" id="LGYO01000036">
    <property type="protein sequence ID" value="KNZ41070.1"/>
    <property type="molecule type" value="Genomic_DNA"/>
</dbReference>
<dbReference type="GO" id="GO:0005886">
    <property type="term" value="C:plasma membrane"/>
    <property type="evidence" value="ECO:0007669"/>
    <property type="project" value="UniProtKB-SubCell"/>
</dbReference>
<comment type="subcellular location">
    <subcellularLocation>
        <location evidence="2 19">Cell membrane</location>
        <topology evidence="2 19">Multi-pass membrane protein</topology>
    </subcellularLocation>
</comment>
<evidence type="ECO:0000256" key="10">
    <source>
        <dbReference type="ARBA" id="ARBA00022692"/>
    </source>
</evidence>
<dbReference type="PANTHER" id="PTHR34148">
    <property type="entry name" value="ADENOSYLCOBINAMIDE-GDP RIBAZOLETRANSFERASE"/>
    <property type="match status" value="1"/>
</dbReference>
<comment type="function">
    <text evidence="14 19">Joins adenosylcobinamide-GDP and alpha-ribazole to generate adenosylcobalamin (Ado-cobalamin). Also synthesizes adenosylcobalamin 5'-phosphate from adenosylcobinamide-GDP and alpha-ribazole 5'-phosphate.</text>
</comment>
<evidence type="ECO:0000256" key="6">
    <source>
        <dbReference type="ARBA" id="ARBA00015850"/>
    </source>
</evidence>
<dbReference type="Proteomes" id="UP000036873">
    <property type="component" value="Unassembled WGS sequence"/>
</dbReference>
<dbReference type="InterPro" id="IPR003805">
    <property type="entry name" value="CobS"/>
</dbReference>
<evidence type="ECO:0000256" key="5">
    <source>
        <dbReference type="ARBA" id="ARBA00013200"/>
    </source>
</evidence>
<feature type="transmembrane region" description="Helical" evidence="19">
    <location>
        <begin position="31"/>
        <end position="54"/>
    </location>
</feature>
<feature type="transmembrane region" description="Helical" evidence="19">
    <location>
        <begin position="176"/>
        <end position="209"/>
    </location>
</feature>
<dbReference type="PANTHER" id="PTHR34148:SF1">
    <property type="entry name" value="ADENOSYLCOBINAMIDE-GDP RIBAZOLETRANSFERASE"/>
    <property type="match status" value="1"/>
</dbReference>
<name>A0A0L6TZS5_9FIRM</name>
<accession>A0A0L6TZS5</accession>
<feature type="transmembrane region" description="Helical" evidence="19">
    <location>
        <begin position="135"/>
        <end position="156"/>
    </location>
</feature>
<evidence type="ECO:0000256" key="8">
    <source>
        <dbReference type="ARBA" id="ARBA00022573"/>
    </source>
</evidence>
<reference evidence="21" key="1">
    <citation type="submission" date="2015-07" db="EMBL/GenBank/DDBJ databases">
        <title>Draft genome sequence of Acetobacterium bakii DSM 8293, a potential psychrophilic chemical producer through syngas fermentation.</title>
        <authorList>
            <person name="Song Y."/>
            <person name="Hwang S."/>
            <person name="Cho B.-K."/>
        </authorList>
    </citation>
    <scope>NUCLEOTIDE SEQUENCE [LARGE SCALE GENOMIC DNA]</scope>
    <source>
        <strain evidence="21">DSM 8239</strain>
    </source>
</reference>
<dbReference type="PATRIC" id="fig|52689.4.peg.2180"/>
<dbReference type="GO" id="GO:0008818">
    <property type="term" value="F:cobalamin 5'-phosphate synthase activity"/>
    <property type="evidence" value="ECO:0007669"/>
    <property type="project" value="UniProtKB-UniRule"/>
</dbReference>
<feature type="transmembrane region" description="Helical" evidence="19">
    <location>
        <begin position="61"/>
        <end position="81"/>
    </location>
</feature>
<evidence type="ECO:0000256" key="15">
    <source>
        <dbReference type="ARBA" id="ARBA00032605"/>
    </source>
</evidence>